<comment type="caution">
    <text evidence="5">The sequence shown here is derived from an EMBL/GenBank/DDBJ whole genome shotgun (WGS) entry which is preliminary data.</text>
</comment>
<dbReference type="Gene3D" id="3.30.1490.20">
    <property type="entry name" value="ATP-grasp fold, A domain"/>
    <property type="match status" value="1"/>
</dbReference>
<protein>
    <recommendedName>
        <fullName evidence="4">ATP-grasp domain-containing protein</fullName>
    </recommendedName>
</protein>
<evidence type="ECO:0000259" key="4">
    <source>
        <dbReference type="PROSITE" id="PS50975"/>
    </source>
</evidence>
<dbReference type="Proteomes" id="UP000177080">
    <property type="component" value="Unassembled WGS sequence"/>
</dbReference>
<dbReference type="GO" id="GO:0046872">
    <property type="term" value="F:metal ion binding"/>
    <property type="evidence" value="ECO:0007669"/>
    <property type="project" value="InterPro"/>
</dbReference>
<evidence type="ECO:0000313" key="6">
    <source>
        <dbReference type="Proteomes" id="UP000177080"/>
    </source>
</evidence>
<dbReference type="AlphaFoldDB" id="A0A1F4ZBT2"/>
<organism evidence="5 6">
    <name type="scientific">Candidatus Amesbacteria bacterium RIFCSPLOWO2_01_FULL_48_25</name>
    <dbReference type="NCBI Taxonomy" id="1797259"/>
    <lineage>
        <taxon>Bacteria</taxon>
        <taxon>Candidatus Amesiibacteriota</taxon>
    </lineage>
</organism>
<evidence type="ECO:0000256" key="1">
    <source>
        <dbReference type="ARBA" id="ARBA00010871"/>
    </source>
</evidence>
<dbReference type="InterPro" id="IPR011761">
    <property type="entry name" value="ATP-grasp"/>
</dbReference>
<dbReference type="Pfam" id="PF07478">
    <property type="entry name" value="Dala_Dala_lig_C"/>
    <property type="match status" value="1"/>
</dbReference>
<keyword evidence="3" id="KW-0547">Nucleotide-binding</keyword>
<sequence>MKRINSITVLYNLPELSDESDTDTQKSAQRVAEELKRYYDVRILGIDSNDIGNLMNLKTDFVFNLVEWSGLNSQWGVKVIETLEKAGLPYSGSNSWGYWLSCNKKIMKEEMDKKNIPTPRWFVNEGKLKFPVIVKPVLEHCGIGISQTSVCYNDQDTRNKVQEMMEKYKQPVLVEEYIDGRELHVTILEKNGEPWVLPPAEVIYEKKEGHVPILSYEMKWNEKSEEYKMARMQVAKLDKRLEKEVGRIAKKCYLELGGRDYPRLDLRIRDNEIFVLEINNNPGIDYDVESGIGVSARAVSLNWEDLLKHIVENAWRRFV</sequence>
<reference evidence="5 6" key="1">
    <citation type="journal article" date="2016" name="Nat. Commun.">
        <title>Thousands of microbial genomes shed light on interconnected biogeochemical processes in an aquifer system.</title>
        <authorList>
            <person name="Anantharaman K."/>
            <person name="Brown C.T."/>
            <person name="Hug L.A."/>
            <person name="Sharon I."/>
            <person name="Castelle C.J."/>
            <person name="Probst A.J."/>
            <person name="Thomas B.C."/>
            <person name="Singh A."/>
            <person name="Wilkins M.J."/>
            <person name="Karaoz U."/>
            <person name="Brodie E.L."/>
            <person name="Williams K.H."/>
            <person name="Hubbard S.S."/>
            <person name="Banfield J.F."/>
        </authorList>
    </citation>
    <scope>NUCLEOTIDE SEQUENCE [LARGE SCALE GENOMIC DNA]</scope>
</reference>
<dbReference type="STRING" id="1797259.A2989_03615"/>
<dbReference type="GO" id="GO:0005524">
    <property type="term" value="F:ATP binding"/>
    <property type="evidence" value="ECO:0007669"/>
    <property type="project" value="UniProtKB-UniRule"/>
</dbReference>
<name>A0A1F4ZBT2_9BACT</name>
<dbReference type="SUPFAM" id="SSF56059">
    <property type="entry name" value="Glutathione synthetase ATP-binding domain-like"/>
    <property type="match status" value="1"/>
</dbReference>
<proteinExistence type="inferred from homology"/>
<evidence type="ECO:0000256" key="3">
    <source>
        <dbReference type="PROSITE-ProRule" id="PRU00409"/>
    </source>
</evidence>
<dbReference type="PANTHER" id="PTHR23132">
    <property type="entry name" value="D-ALANINE--D-ALANINE LIGASE"/>
    <property type="match status" value="1"/>
</dbReference>
<dbReference type="PROSITE" id="PS50975">
    <property type="entry name" value="ATP_GRASP"/>
    <property type="match status" value="1"/>
</dbReference>
<comment type="similarity">
    <text evidence="1">Belongs to the D-alanine--D-alanine ligase family.</text>
</comment>
<accession>A0A1F4ZBT2</accession>
<evidence type="ECO:0000256" key="2">
    <source>
        <dbReference type="ARBA" id="ARBA00022598"/>
    </source>
</evidence>
<evidence type="ECO:0000313" key="5">
    <source>
        <dbReference type="EMBL" id="OGD03742.1"/>
    </source>
</evidence>
<keyword evidence="2" id="KW-0436">Ligase</keyword>
<keyword evidence="3" id="KW-0067">ATP-binding</keyword>
<dbReference type="InterPro" id="IPR013815">
    <property type="entry name" value="ATP_grasp_subdomain_1"/>
</dbReference>
<dbReference type="GO" id="GO:0008716">
    <property type="term" value="F:D-alanine-D-alanine ligase activity"/>
    <property type="evidence" value="ECO:0007669"/>
    <property type="project" value="InterPro"/>
</dbReference>
<dbReference type="PANTHER" id="PTHR23132:SF23">
    <property type="entry name" value="D-ALANINE--D-ALANINE LIGASE B"/>
    <property type="match status" value="1"/>
</dbReference>
<dbReference type="EMBL" id="MEXN01000005">
    <property type="protein sequence ID" value="OGD03742.1"/>
    <property type="molecule type" value="Genomic_DNA"/>
</dbReference>
<dbReference type="Gene3D" id="3.30.470.20">
    <property type="entry name" value="ATP-grasp fold, B domain"/>
    <property type="match status" value="1"/>
</dbReference>
<feature type="domain" description="ATP-grasp" evidence="4">
    <location>
        <begin position="80"/>
        <end position="312"/>
    </location>
</feature>
<gene>
    <name evidence="5" type="ORF">A2989_03615</name>
</gene>
<dbReference type="InterPro" id="IPR011095">
    <property type="entry name" value="Dala_Dala_lig_C"/>
</dbReference>